<protein>
    <submittedName>
        <fullName evidence="3">Phosphohydrolase</fullName>
    </submittedName>
</protein>
<dbReference type="STRING" id="1134406.ADN00_17335"/>
<feature type="domain" description="HD-GYP" evidence="2">
    <location>
        <begin position="21"/>
        <end position="204"/>
    </location>
</feature>
<evidence type="ECO:0000259" key="1">
    <source>
        <dbReference type="PROSITE" id="PS50113"/>
    </source>
</evidence>
<dbReference type="InterPro" id="IPR052020">
    <property type="entry name" value="Cyclic_di-GMP/3'3'-cGAMP_PDE"/>
</dbReference>
<keyword evidence="4" id="KW-1185">Reference proteome</keyword>
<dbReference type="PROSITE" id="PS51832">
    <property type="entry name" value="HD_GYP"/>
    <property type="match status" value="1"/>
</dbReference>
<feature type="domain" description="PAC" evidence="1">
    <location>
        <begin position="1"/>
        <end position="16"/>
    </location>
</feature>
<comment type="caution">
    <text evidence="3">The sequence shown here is derived from an EMBL/GenBank/DDBJ whole genome shotgun (WGS) entry which is preliminary data.</text>
</comment>
<dbReference type="GO" id="GO:0016787">
    <property type="term" value="F:hydrolase activity"/>
    <property type="evidence" value="ECO:0007669"/>
    <property type="project" value="UniProtKB-KW"/>
</dbReference>
<evidence type="ECO:0000313" key="3">
    <source>
        <dbReference type="EMBL" id="KPL71493.1"/>
    </source>
</evidence>
<evidence type="ECO:0000313" key="4">
    <source>
        <dbReference type="Proteomes" id="UP000050417"/>
    </source>
</evidence>
<dbReference type="PROSITE" id="PS50113">
    <property type="entry name" value="PAC"/>
    <property type="match status" value="1"/>
</dbReference>
<sequence>MRDITERRQSEDYILKANFELNLAYKETLDGWGRALELRDDETEGHTRRVTEATVRLAMIMNASVEEIVHIRRGALLHDIGKIGIPDSILLKPGPLTEEEWAIMKMHPVFAYQLLSPISYLKPALDIPLYHHERWDGSGYPKGLSGKDIPLAARIFAIIDVWDALLSNRPYRKAWPREKVVQYITEQSGIQFDPDIVPVFLKNF</sequence>
<dbReference type="Proteomes" id="UP000050417">
    <property type="component" value="Unassembled WGS sequence"/>
</dbReference>
<name>A0A0P6WRE5_9CHLR</name>
<dbReference type="PATRIC" id="fig|1134406.4.peg.531"/>
<organism evidence="3 4">
    <name type="scientific">Ornatilinea apprima</name>
    <dbReference type="NCBI Taxonomy" id="1134406"/>
    <lineage>
        <taxon>Bacteria</taxon>
        <taxon>Bacillati</taxon>
        <taxon>Chloroflexota</taxon>
        <taxon>Anaerolineae</taxon>
        <taxon>Anaerolineales</taxon>
        <taxon>Anaerolineaceae</taxon>
        <taxon>Ornatilinea</taxon>
    </lineage>
</organism>
<dbReference type="InterPro" id="IPR003607">
    <property type="entry name" value="HD/PDEase_dom"/>
</dbReference>
<dbReference type="Gene3D" id="1.10.3210.10">
    <property type="entry name" value="Hypothetical protein af1432"/>
    <property type="match status" value="1"/>
</dbReference>
<dbReference type="PANTHER" id="PTHR45228">
    <property type="entry name" value="CYCLIC DI-GMP PHOSPHODIESTERASE TM_0186-RELATED"/>
    <property type="match status" value="1"/>
</dbReference>
<dbReference type="InterPro" id="IPR000700">
    <property type="entry name" value="PAS-assoc_C"/>
</dbReference>
<dbReference type="SMART" id="SM00471">
    <property type="entry name" value="HDc"/>
    <property type="match status" value="1"/>
</dbReference>
<keyword evidence="3" id="KW-0378">Hydrolase</keyword>
<dbReference type="EMBL" id="LGCL01000041">
    <property type="protein sequence ID" value="KPL71493.1"/>
    <property type="molecule type" value="Genomic_DNA"/>
</dbReference>
<dbReference type="CDD" id="cd00077">
    <property type="entry name" value="HDc"/>
    <property type="match status" value="1"/>
</dbReference>
<reference evidence="3 4" key="1">
    <citation type="submission" date="2015-07" db="EMBL/GenBank/DDBJ databases">
        <title>Genome sequence of Ornatilinea apprima DSM 23815.</title>
        <authorList>
            <person name="Hemp J."/>
            <person name="Ward L.M."/>
            <person name="Pace L.A."/>
            <person name="Fischer W.W."/>
        </authorList>
    </citation>
    <scope>NUCLEOTIDE SEQUENCE [LARGE SCALE GENOMIC DNA]</scope>
    <source>
        <strain evidence="3 4">P3M-1</strain>
    </source>
</reference>
<dbReference type="SUPFAM" id="SSF109604">
    <property type="entry name" value="HD-domain/PDEase-like"/>
    <property type="match status" value="1"/>
</dbReference>
<dbReference type="PANTHER" id="PTHR45228:SF1">
    <property type="entry name" value="CYCLIC DI-GMP PHOSPHODIESTERASE TM_0186"/>
    <property type="match status" value="1"/>
</dbReference>
<dbReference type="InterPro" id="IPR037522">
    <property type="entry name" value="HD_GYP_dom"/>
</dbReference>
<proteinExistence type="predicted"/>
<dbReference type="AlphaFoldDB" id="A0A0P6WRE5"/>
<accession>A0A0P6WRE5</accession>
<dbReference type="Pfam" id="PF13487">
    <property type="entry name" value="HD_5"/>
    <property type="match status" value="1"/>
</dbReference>
<evidence type="ECO:0000259" key="2">
    <source>
        <dbReference type="PROSITE" id="PS51832"/>
    </source>
</evidence>
<gene>
    <name evidence="3" type="ORF">ADN00_17335</name>
</gene>